<dbReference type="InterPro" id="IPR036316">
    <property type="entry name" value="Pili_assmbl_chap_C_dom_sf"/>
</dbReference>
<dbReference type="Pfam" id="PF00345">
    <property type="entry name" value="PapD_N"/>
    <property type="match status" value="1"/>
</dbReference>
<dbReference type="PRINTS" id="PR00969">
    <property type="entry name" value="CHAPERONPILI"/>
</dbReference>
<comment type="similarity">
    <text evidence="2">Belongs to the periplasmic pilus chaperone family.</text>
</comment>
<evidence type="ECO:0000313" key="9">
    <source>
        <dbReference type="Proteomes" id="UP001148203"/>
    </source>
</evidence>
<gene>
    <name evidence="8" type="ORF">M5G11_23240</name>
</gene>
<dbReference type="Gene3D" id="2.60.40.10">
    <property type="entry name" value="Immunoglobulins"/>
    <property type="match status" value="2"/>
</dbReference>
<evidence type="ECO:0000256" key="6">
    <source>
        <dbReference type="SAM" id="SignalP"/>
    </source>
</evidence>
<proteinExistence type="inferred from homology"/>
<protein>
    <submittedName>
        <fullName evidence="8">Fimbria/pilus chaperone family protein</fullName>
    </submittedName>
</protein>
<dbReference type="InterPro" id="IPR013783">
    <property type="entry name" value="Ig-like_fold"/>
</dbReference>
<dbReference type="EMBL" id="JAMDGY010000092">
    <property type="protein sequence ID" value="MDD0993445.1"/>
    <property type="molecule type" value="Genomic_DNA"/>
</dbReference>
<dbReference type="Proteomes" id="UP001148203">
    <property type="component" value="Unassembled WGS sequence"/>
</dbReference>
<evidence type="ECO:0000313" key="8">
    <source>
        <dbReference type="EMBL" id="MDD0993445.1"/>
    </source>
</evidence>
<sequence>MHSTLARCCLVISLFAPWSPVGLAAGMLPETSVLLINAADGEGSITVTNSESEVALLHTSLDNLAEDTEELLFVTTPIARVEPGEKQLVRFIVQSDTPITTQRMKRVIFEGIPPAKDGRNAIRMNVRQNLPVIINPAGLASMNDPWTLLKWSVEGGSLVVRNDSPYVVRLGNQLLLLPAQLSVQLPRTYVLPGQVHTVELPVGFNVVANSKVRLFPVSLYGFQVDAYDAPVSAR</sequence>
<dbReference type="SUPFAM" id="SSF49584">
    <property type="entry name" value="Periplasmic chaperone C-domain"/>
    <property type="match status" value="1"/>
</dbReference>
<evidence type="ECO:0000256" key="1">
    <source>
        <dbReference type="ARBA" id="ARBA00004418"/>
    </source>
</evidence>
<dbReference type="PANTHER" id="PTHR30251:SF3">
    <property type="entry name" value="FIMBRIAL CHAPARONE PROTEIN"/>
    <property type="match status" value="1"/>
</dbReference>
<evidence type="ECO:0000256" key="2">
    <source>
        <dbReference type="ARBA" id="ARBA00007399"/>
    </source>
</evidence>
<reference evidence="8 9" key="1">
    <citation type="submission" date="2022-05" db="EMBL/GenBank/DDBJ databases">
        <title>Novel Pseudomonas spp. Isolated from a Rainbow Trout Aquaculture Facility.</title>
        <authorList>
            <person name="Testerman T."/>
            <person name="Graf J."/>
        </authorList>
    </citation>
    <scope>NUCLEOTIDE SEQUENCE [LARGE SCALE GENOMIC DNA]</scope>
    <source>
        <strain evidence="8 9">ID681</strain>
    </source>
</reference>
<dbReference type="InterPro" id="IPR016147">
    <property type="entry name" value="Pili_assmbl_chaperone_N"/>
</dbReference>
<keyword evidence="9" id="KW-1185">Reference proteome</keyword>
<dbReference type="SUPFAM" id="SSF49354">
    <property type="entry name" value="PapD-like"/>
    <property type="match status" value="1"/>
</dbReference>
<comment type="subcellular location">
    <subcellularLocation>
        <location evidence="1">Periplasm</location>
    </subcellularLocation>
</comment>
<dbReference type="NCBIfam" id="NF007392">
    <property type="entry name" value="PRK09918.1"/>
    <property type="match status" value="1"/>
</dbReference>
<evidence type="ECO:0000256" key="4">
    <source>
        <dbReference type="ARBA" id="ARBA00022764"/>
    </source>
</evidence>
<keyword evidence="3 6" id="KW-0732">Signal</keyword>
<dbReference type="InterPro" id="IPR050643">
    <property type="entry name" value="Periplasmic_pilus_chap"/>
</dbReference>
<dbReference type="RefSeq" id="WP_273914017.1">
    <property type="nucleotide sequence ID" value="NZ_JAMDGX010000126.1"/>
</dbReference>
<evidence type="ECO:0000256" key="5">
    <source>
        <dbReference type="ARBA" id="ARBA00023186"/>
    </source>
</evidence>
<organism evidence="8 9">
    <name type="scientific">Pseudomonas fontis</name>
    <dbReference type="NCBI Taxonomy" id="2942633"/>
    <lineage>
        <taxon>Bacteria</taxon>
        <taxon>Pseudomonadati</taxon>
        <taxon>Pseudomonadota</taxon>
        <taxon>Gammaproteobacteria</taxon>
        <taxon>Pseudomonadales</taxon>
        <taxon>Pseudomonadaceae</taxon>
        <taxon>Pseudomonas</taxon>
    </lineage>
</organism>
<keyword evidence="4" id="KW-0574">Periplasm</keyword>
<dbReference type="InterPro" id="IPR008962">
    <property type="entry name" value="PapD-like_sf"/>
</dbReference>
<evidence type="ECO:0000259" key="7">
    <source>
        <dbReference type="Pfam" id="PF00345"/>
    </source>
</evidence>
<comment type="caution">
    <text evidence="8">The sequence shown here is derived from an EMBL/GenBank/DDBJ whole genome shotgun (WGS) entry which is preliminary data.</text>
</comment>
<evidence type="ECO:0000256" key="3">
    <source>
        <dbReference type="ARBA" id="ARBA00022729"/>
    </source>
</evidence>
<accession>A0ABT5NZ62</accession>
<feature type="signal peptide" evidence="6">
    <location>
        <begin position="1"/>
        <end position="24"/>
    </location>
</feature>
<feature type="domain" description="Pili assembly chaperone N-terminal" evidence="7">
    <location>
        <begin position="29"/>
        <end position="139"/>
    </location>
</feature>
<feature type="chain" id="PRO_5046782847" evidence="6">
    <location>
        <begin position="25"/>
        <end position="234"/>
    </location>
</feature>
<dbReference type="PANTHER" id="PTHR30251">
    <property type="entry name" value="PILUS ASSEMBLY CHAPERONE"/>
    <property type="match status" value="1"/>
</dbReference>
<dbReference type="InterPro" id="IPR001829">
    <property type="entry name" value="Pili_assmbl_chaperone_bac"/>
</dbReference>
<name>A0ABT5NZ62_9PSED</name>
<keyword evidence="5" id="KW-0143">Chaperone</keyword>